<sequence length="545" mass="61355">MHDLDGNMTQRSPRSFDQPWWKGAVLYQIYPRSYQDTTGNGVGDLSGITSRLEHVASLGVDGIWISPFFTSPMKDFGYDVADYCNIDPVFGSLADFDRLLDKAHRLGLKVIIDQVYAHTSDAHAWFAESRQDRSNDRSDWYVWRDPKPDGSPPNNWQAVFGGPSWTWDARRQQYYMHNFLPSQPQLNLHNASVQGALLEVMRFWLDRGVDGFRLDALNFALFDPEFRDNPPKQRRPDVISRPFDLQEHIYNQSHPDLPAFLRRLRSLMDEYGDIFSVAEVPGTDPLEEMRAYTAGEAHLHSAYNFDFLYAGNLTAEIFARSQRNWLGSAGEGWPSWAFSNHDAPRCISRWLSEADINVRAKLTNALLYCMRGNPILYQGEELGLPQAVIAFEDLQDPEAIANWPRTLGRDGARTPMPWNGDSANCGFSSSKPWLPIGQGHGERAVAVQEAQADSVLNFTRMLAKVRSESPALRIGDIRIDVAEGDILVFRRSIESETVECVFNLGPAEQDSSVSLAEPEDVLFAVGMQGSSLGGLPPFSCRVSRI</sequence>
<dbReference type="GO" id="GO:0004556">
    <property type="term" value="F:alpha-amylase activity"/>
    <property type="evidence" value="ECO:0007669"/>
    <property type="project" value="TreeGrafter"/>
</dbReference>
<comment type="caution">
    <text evidence="5">The sequence shown here is derived from an EMBL/GenBank/DDBJ whole genome shotgun (WGS) entry which is preliminary data.</text>
</comment>
<keyword evidence="2" id="KW-0378">Hydrolase</keyword>
<dbReference type="SMART" id="SM00642">
    <property type="entry name" value="Aamy"/>
    <property type="match status" value="1"/>
</dbReference>
<evidence type="ECO:0000259" key="4">
    <source>
        <dbReference type="SMART" id="SM00642"/>
    </source>
</evidence>
<keyword evidence="6" id="KW-1185">Reference proteome</keyword>
<dbReference type="STRING" id="1280948.HY36_10610"/>
<organism evidence="5 6">
    <name type="scientific">Hyphomonas atlantica</name>
    <dbReference type="NCBI Taxonomy" id="1280948"/>
    <lineage>
        <taxon>Bacteria</taxon>
        <taxon>Pseudomonadati</taxon>
        <taxon>Pseudomonadota</taxon>
        <taxon>Alphaproteobacteria</taxon>
        <taxon>Hyphomonadales</taxon>
        <taxon>Hyphomonadaceae</taxon>
        <taxon>Hyphomonas</taxon>
    </lineage>
</organism>
<reference evidence="5 6" key="1">
    <citation type="journal article" date="2014" name="Antonie Van Leeuwenhoek">
        <title>Hyphomonas beringensis sp. nov. and Hyphomonas chukchiensis sp. nov., isolated from surface seawater of the Bering Sea and Chukchi Sea.</title>
        <authorList>
            <person name="Li C."/>
            <person name="Lai Q."/>
            <person name="Li G."/>
            <person name="Dong C."/>
            <person name="Wang J."/>
            <person name="Liao Y."/>
            <person name="Shao Z."/>
        </authorList>
    </citation>
    <scope>NUCLEOTIDE SEQUENCE [LARGE SCALE GENOMIC DNA]</scope>
    <source>
        <strain evidence="5 6">22II1-22F38</strain>
    </source>
</reference>
<dbReference type="FunFam" id="3.90.400.10:FF:000002">
    <property type="entry name" value="Sucrose isomerase"/>
    <property type="match status" value="1"/>
</dbReference>
<dbReference type="Gene3D" id="3.20.20.80">
    <property type="entry name" value="Glycosidases"/>
    <property type="match status" value="2"/>
</dbReference>
<dbReference type="CDD" id="cd11330">
    <property type="entry name" value="AmyAc_OligoGlu"/>
    <property type="match status" value="1"/>
</dbReference>
<dbReference type="Pfam" id="PF00128">
    <property type="entry name" value="Alpha-amylase"/>
    <property type="match status" value="1"/>
</dbReference>
<dbReference type="SUPFAM" id="SSF51445">
    <property type="entry name" value="(Trans)glycosidases"/>
    <property type="match status" value="1"/>
</dbReference>
<evidence type="ECO:0000256" key="1">
    <source>
        <dbReference type="ARBA" id="ARBA00008061"/>
    </source>
</evidence>
<dbReference type="Gene3D" id="2.60.40.1180">
    <property type="entry name" value="Golgi alpha-mannosidase II"/>
    <property type="match status" value="1"/>
</dbReference>
<dbReference type="InterPro" id="IPR017853">
    <property type="entry name" value="GH"/>
</dbReference>
<dbReference type="AlphaFoldDB" id="A0A059DX10"/>
<dbReference type="eggNOG" id="COG0366">
    <property type="taxonomic scope" value="Bacteria"/>
</dbReference>
<comment type="similarity">
    <text evidence="1">Belongs to the glycosyl hydrolase 13 family.</text>
</comment>
<protein>
    <recommendedName>
        <fullName evidence="4">Glycosyl hydrolase family 13 catalytic domain-containing protein</fullName>
    </recommendedName>
</protein>
<proteinExistence type="inferred from homology"/>
<dbReference type="Proteomes" id="UP000024547">
    <property type="component" value="Unassembled WGS sequence"/>
</dbReference>
<evidence type="ECO:0000256" key="2">
    <source>
        <dbReference type="ARBA" id="ARBA00022801"/>
    </source>
</evidence>
<evidence type="ECO:0000256" key="3">
    <source>
        <dbReference type="ARBA" id="ARBA00023295"/>
    </source>
</evidence>
<gene>
    <name evidence="5" type="ORF">HY36_10610</name>
</gene>
<dbReference type="EMBL" id="AWFH01000062">
    <property type="protein sequence ID" value="KCZ57954.1"/>
    <property type="molecule type" value="Genomic_DNA"/>
</dbReference>
<dbReference type="SUPFAM" id="SSF51011">
    <property type="entry name" value="Glycosyl hydrolase domain"/>
    <property type="match status" value="1"/>
</dbReference>
<name>A0A059DX10_9PROT</name>
<evidence type="ECO:0000313" key="5">
    <source>
        <dbReference type="EMBL" id="KCZ57954.1"/>
    </source>
</evidence>
<feature type="domain" description="Glycosyl hydrolase family 13 catalytic" evidence="4">
    <location>
        <begin position="28"/>
        <end position="413"/>
    </location>
</feature>
<keyword evidence="3" id="KW-0326">Glycosidase</keyword>
<dbReference type="PATRIC" id="fig|1280948.3.peg.3244"/>
<accession>A0A059DX10</accession>
<dbReference type="InterPro" id="IPR045857">
    <property type="entry name" value="O16G_dom_2"/>
</dbReference>
<dbReference type="InterPro" id="IPR006047">
    <property type="entry name" value="GH13_cat_dom"/>
</dbReference>
<evidence type="ECO:0000313" key="6">
    <source>
        <dbReference type="Proteomes" id="UP000024547"/>
    </source>
</evidence>
<dbReference type="GO" id="GO:0009313">
    <property type="term" value="P:oligosaccharide catabolic process"/>
    <property type="evidence" value="ECO:0007669"/>
    <property type="project" value="TreeGrafter"/>
</dbReference>
<dbReference type="Gene3D" id="3.90.400.10">
    <property type="entry name" value="Oligo-1,6-glucosidase, Domain 2"/>
    <property type="match status" value="1"/>
</dbReference>
<dbReference type="PANTHER" id="PTHR10357:SF179">
    <property type="entry name" value="NEUTRAL AND BASIC AMINO ACID TRANSPORT PROTEIN RBAT"/>
    <property type="match status" value="1"/>
</dbReference>
<dbReference type="PANTHER" id="PTHR10357">
    <property type="entry name" value="ALPHA-AMYLASE FAMILY MEMBER"/>
    <property type="match status" value="1"/>
</dbReference>
<dbReference type="InterPro" id="IPR013780">
    <property type="entry name" value="Glyco_hydro_b"/>
</dbReference>